<accession>A0A6C0CRY4</accession>
<dbReference type="SMART" id="SM00175">
    <property type="entry name" value="RAB"/>
    <property type="match status" value="1"/>
</dbReference>
<dbReference type="GO" id="GO:0005525">
    <property type="term" value="F:GTP binding"/>
    <property type="evidence" value="ECO:0007669"/>
    <property type="project" value="UniProtKB-KW"/>
</dbReference>
<dbReference type="GO" id="GO:0003924">
    <property type="term" value="F:GTPase activity"/>
    <property type="evidence" value="ECO:0007669"/>
    <property type="project" value="InterPro"/>
</dbReference>
<proteinExistence type="predicted"/>
<keyword evidence="1" id="KW-0547">Nucleotide-binding</keyword>
<dbReference type="SUPFAM" id="SSF52540">
    <property type="entry name" value="P-loop containing nucleoside triphosphate hydrolases"/>
    <property type="match status" value="1"/>
</dbReference>
<dbReference type="FunFam" id="3.40.50.300:FF:001329">
    <property type="entry name" value="Small GTP-binding protein, putative"/>
    <property type="match status" value="1"/>
</dbReference>
<dbReference type="PANTHER" id="PTHR47977">
    <property type="entry name" value="RAS-RELATED PROTEIN RAB"/>
    <property type="match status" value="1"/>
</dbReference>
<organism evidence="3">
    <name type="scientific">viral metagenome</name>
    <dbReference type="NCBI Taxonomy" id="1070528"/>
    <lineage>
        <taxon>unclassified sequences</taxon>
        <taxon>metagenomes</taxon>
        <taxon>organismal metagenomes</taxon>
    </lineage>
</organism>
<dbReference type="InterPro" id="IPR027417">
    <property type="entry name" value="P-loop_NTPase"/>
</dbReference>
<dbReference type="AlphaFoldDB" id="A0A6C0CRY4"/>
<dbReference type="PRINTS" id="PR00449">
    <property type="entry name" value="RASTRNSFRMNG"/>
</dbReference>
<evidence type="ECO:0000313" key="3">
    <source>
        <dbReference type="EMBL" id="QHT06454.1"/>
    </source>
</evidence>
<evidence type="ECO:0000256" key="1">
    <source>
        <dbReference type="ARBA" id="ARBA00022741"/>
    </source>
</evidence>
<name>A0A6C0CRY4_9ZZZZ</name>
<dbReference type="SMART" id="SM00176">
    <property type="entry name" value="RAN"/>
    <property type="match status" value="1"/>
</dbReference>
<dbReference type="SMART" id="SM00174">
    <property type="entry name" value="RHO"/>
    <property type="match status" value="1"/>
</dbReference>
<sequence>MECDYVFKIILIGNTGVGKTCFLEKLVDNRYNYRHDPTIGVDFRMVYHKTDDDKAIKCHIWDTAGQEQFQSITRSYYKGAGGIIFMYDTSNMKSFKDIKKWYEIVKEERGVDNLPILLVGTKIDKIKKEVSFEAGERFAKEYNMDFYEISTKTDENVEKIIPGIANKIKSEIVDKEIDNIGVKHLDYNSGILKPYKKKGDEPNHWYSCCLVS</sequence>
<dbReference type="NCBIfam" id="TIGR00231">
    <property type="entry name" value="small_GTP"/>
    <property type="match status" value="1"/>
</dbReference>
<dbReference type="Gene3D" id="3.40.50.300">
    <property type="entry name" value="P-loop containing nucleotide triphosphate hydrolases"/>
    <property type="match status" value="1"/>
</dbReference>
<dbReference type="InterPro" id="IPR005225">
    <property type="entry name" value="Small_GTP-bd"/>
</dbReference>
<dbReference type="EMBL" id="MN739468">
    <property type="protein sequence ID" value="QHT06454.1"/>
    <property type="molecule type" value="Genomic_DNA"/>
</dbReference>
<dbReference type="PROSITE" id="PS51421">
    <property type="entry name" value="RAS"/>
    <property type="match status" value="1"/>
</dbReference>
<dbReference type="InterPro" id="IPR001806">
    <property type="entry name" value="Small_GTPase"/>
</dbReference>
<dbReference type="Pfam" id="PF00071">
    <property type="entry name" value="Ras"/>
    <property type="match status" value="1"/>
</dbReference>
<reference evidence="3" key="1">
    <citation type="journal article" date="2020" name="Nature">
        <title>Giant virus diversity and host interactions through global metagenomics.</title>
        <authorList>
            <person name="Schulz F."/>
            <person name="Roux S."/>
            <person name="Paez-Espino D."/>
            <person name="Jungbluth S."/>
            <person name="Walsh D.A."/>
            <person name="Denef V.J."/>
            <person name="McMahon K.D."/>
            <person name="Konstantinidis K.T."/>
            <person name="Eloe-Fadrosh E.A."/>
            <person name="Kyrpides N.C."/>
            <person name="Woyke T."/>
        </authorList>
    </citation>
    <scope>NUCLEOTIDE SEQUENCE</scope>
    <source>
        <strain evidence="3">GVMAG-M-3300021425-30</strain>
    </source>
</reference>
<protein>
    <submittedName>
        <fullName evidence="3">Uncharacterized protein</fullName>
    </submittedName>
</protein>
<dbReference type="InterPro" id="IPR050227">
    <property type="entry name" value="Rab"/>
</dbReference>
<evidence type="ECO:0000256" key="2">
    <source>
        <dbReference type="ARBA" id="ARBA00023134"/>
    </source>
</evidence>
<dbReference type="CDD" id="cd00154">
    <property type="entry name" value="Rab"/>
    <property type="match status" value="1"/>
</dbReference>
<dbReference type="PROSITE" id="PS51419">
    <property type="entry name" value="RAB"/>
    <property type="match status" value="1"/>
</dbReference>
<keyword evidence="2" id="KW-0342">GTP-binding</keyword>
<dbReference type="SMART" id="SM00173">
    <property type="entry name" value="RAS"/>
    <property type="match status" value="1"/>
</dbReference>